<dbReference type="InterPro" id="IPR050087">
    <property type="entry name" value="AON_synthase_class-II"/>
</dbReference>
<evidence type="ECO:0000259" key="4">
    <source>
        <dbReference type="Pfam" id="PF00155"/>
    </source>
</evidence>
<gene>
    <name evidence="5" type="ORF">DEA61_03230</name>
</gene>
<dbReference type="Gene3D" id="3.40.640.10">
    <property type="entry name" value="Type I PLP-dependent aspartate aminotransferase-like (Major domain)"/>
    <property type="match status" value="1"/>
</dbReference>
<comment type="caution">
    <text evidence="5">The sequence shown here is derived from an EMBL/GenBank/DDBJ whole genome shotgun (WGS) entry which is preliminary data.</text>
</comment>
<dbReference type="GO" id="GO:0008483">
    <property type="term" value="F:transaminase activity"/>
    <property type="evidence" value="ECO:0007669"/>
    <property type="project" value="UniProtKB-KW"/>
</dbReference>
<accession>A0A124FCN5</accession>
<dbReference type="RefSeq" id="WP_009609801.1">
    <property type="nucleotide sequence ID" value="NZ_DOLB01000057.1"/>
</dbReference>
<dbReference type="SUPFAM" id="SSF53383">
    <property type="entry name" value="PLP-dependent transferases"/>
    <property type="match status" value="1"/>
</dbReference>
<name>A0A124FCN5_9THEO</name>
<dbReference type="PANTHER" id="PTHR13693">
    <property type="entry name" value="CLASS II AMINOTRANSFERASE/8-AMINO-7-OXONONANOATE SYNTHASE"/>
    <property type="match status" value="1"/>
</dbReference>
<comment type="cofactor">
    <cofactor evidence="1">
        <name>pyridoxal 5'-phosphate</name>
        <dbReference type="ChEBI" id="CHEBI:597326"/>
    </cofactor>
</comment>
<evidence type="ECO:0000256" key="1">
    <source>
        <dbReference type="ARBA" id="ARBA00001933"/>
    </source>
</evidence>
<evidence type="ECO:0000256" key="3">
    <source>
        <dbReference type="ARBA" id="ARBA00022679"/>
    </source>
</evidence>
<keyword evidence="5" id="KW-0032">Aminotransferase</keyword>
<dbReference type="Proteomes" id="UP000264445">
    <property type="component" value="Unassembled WGS sequence"/>
</dbReference>
<evidence type="ECO:0000313" key="5">
    <source>
        <dbReference type="EMBL" id="HBT48868.1"/>
    </source>
</evidence>
<comment type="subunit">
    <text evidence="2">Homodimer.</text>
</comment>
<protein>
    <submittedName>
        <fullName evidence="5">Pyridoxal phosphate-dependent aminotransferase family protein</fullName>
    </submittedName>
</protein>
<evidence type="ECO:0000313" key="6">
    <source>
        <dbReference type="Proteomes" id="UP000264445"/>
    </source>
</evidence>
<dbReference type="InterPro" id="IPR015422">
    <property type="entry name" value="PyrdxlP-dep_Trfase_small"/>
</dbReference>
<organism evidence="5 6">
    <name type="scientific">Caldanaerobacter subterraneus</name>
    <dbReference type="NCBI Taxonomy" id="911092"/>
    <lineage>
        <taxon>Bacteria</taxon>
        <taxon>Bacillati</taxon>
        <taxon>Bacillota</taxon>
        <taxon>Clostridia</taxon>
        <taxon>Thermoanaerobacterales</taxon>
        <taxon>Thermoanaerobacteraceae</taxon>
        <taxon>Caldanaerobacter</taxon>
    </lineage>
</organism>
<dbReference type="InterPro" id="IPR004839">
    <property type="entry name" value="Aminotransferase_I/II_large"/>
</dbReference>
<dbReference type="GO" id="GO:0030170">
    <property type="term" value="F:pyridoxal phosphate binding"/>
    <property type="evidence" value="ECO:0007669"/>
    <property type="project" value="InterPro"/>
</dbReference>
<dbReference type="Gene3D" id="3.90.1150.10">
    <property type="entry name" value="Aspartate Aminotransferase, domain 1"/>
    <property type="match status" value="1"/>
</dbReference>
<sequence length="410" mass="46034">MPLSRITQVLSQELEDLRSEGRAKGKEFIVVDVKKPQNGKGPRFFLKGYGDKEFIRMNSNSYLGMQFNDEVIKAEEEAARKFGVGPGAVRFISGTYVTHRDLEKRLARFHQREDAMIFSSAYMTVVGIISSLTTPETGIISDELNHNCIINAIRLSRPKERYVYKHLDYDDLENGIRSLIGKVKRVIVVTDGVFSMRGDYADLKKIEEITSKYDEKFEENIITIVDDSHGVGAFGDTGRGTEEVTGGKADLLIGTMGKAYGVNGGYVVSSEVITTYLREKAITYIYSNPITPSEAASVLKVLEIIDSDEGKKKLSHLKEMAKRFREGLLNLGYETVVSEHPIVPLLVRDTKKTVELVNYLVENGILATAINYPVVPKGDESIRFQINADHTPSDIDYVLEVLRRYKEKNN</sequence>
<reference evidence="5 6" key="1">
    <citation type="journal article" date="2018" name="Nat. Biotechnol.">
        <title>A standardized bacterial taxonomy based on genome phylogeny substantially revises the tree of life.</title>
        <authorList>
            <person name="Parks D.H."/>
            <person name="Chuvochina M."/>
            <person name="Waite D.W."/>
            <person name="Rinke C."/>
            <person name="Skarshewski A."/>
            <person name="Chaumeil P.A."/>
            <person name="Hugenholtz P."/>
        </authorList>
    </citation>
    <scope>NUCLEOTIDE SEQUENCE [LARGE SCALE GENOMIC DNA]</scope>
    <source>
        <strain evidence="5">UBA12544</strain>
    </source>
</reference>
<dbReference type="EMBL" id="DOLB01000057">
    <property type="protein sequence ID" value="HBT48868.1"/>
    <property type="molecule type" value="Genomic_DNA"/>
</dbReference>
<evidence type="ECO:0000256" key="2">
    <source>
        <dbReference type="ARBA" id="ARBA00011738"/>
    </source>
</evidence>
<dbReference type="InterPro" id="IPR015421">
    <property type="entry name" value="PyrdxlP-dep_Trfase_major"/>
</dbReference>
<dbReference type="AlphaFoldDB" id="A0A124FCN5"/>
<dbReference type="Pfam" id="PF00155">
    <property type="entry name" value="Aminotran_1_2"/>
    <property type="match status" value="1"/>
</dbReference>
<dbReference type="InterPro" id="IPR015424">
    <property type="entry name" value="PyrdxlP-dep_Trfase"/>
</dbReference>
<proteinExistence type="predicted"/>
<keyword evidence="3 5" id="KW-0808">Transferase</keyword>
<feature type="domain" description="Aminotransferase class I/classII large" evidence="4">
    <location>
        <begin position="53"/>
        <end position="402"/>
    </location>
</feature>